<sequence length="204" mass="21705">MTWSFFETRKLDKRDLHKGMPKSMVSPLRPASPQLSRVALSGRTMLHFTRFLAMIATGVASVTAESHTIHFTNLCGFGTPIIAQNGIILSTGADFTTNGPFIDGMAYLQTGGCGLNGEGCTIVETTLRNPTTLGGNGSCTEIVQTSTDFLSIEFSYFINNSGCITITGGNCPANCSTGLVPFPSQTECVTCDLDNVNLAINLCD</sequence>
<evidence type="ECO:0008006" key="3">
    <source>
        <dbReference type="Google" id="ProtNLM"/>
    </source>
</evidence>
<dbReference type="OrthoDB" id="3342934at2759"/>
<organism evidence="1 2">
    <name type="scientific">Schizopora paradoxa</name>
    <dbReference type="NCBI Taxonomy" id="27342"/>
    <lineage>
        <taxon>Eukaryota</taxon>
        <taxon>Fungi</taxon>
        <taxon>Dikarya</taxon>
        <taxon>Basidiomycota</taxon>
        <taxon>Agaricomycotina</taxon>
        <taxon>Agaricomycetes</taxon>
        <taxon>Hymenochaetales</taxon>
        <taxon>Schizoporaceae</taxon>
        <taxon>Schizopora</taxon>
    </lineage>
</organism>
<name>A0A0H2S4X8_9AGAM</name>
<dbReference type="Proteomes" id="UP000053477">
    <property type="component" value="Unassembled WGS sequence"/>
</dbReference>
<dbReference type="InParanoid" id="A0A0H2S4X8"/>
<protein>
    <recommendedName>
        <fullName evidence="3">Glycopeptide</fullName>
    </recommendedName>
</protein>
<dbReference type="AlphaFoldDB" id="A0A0H2S4X8"/>
<dbReference type="EMBL" id="KQ085912">
    <property type="protein sequence ID" value="KLO16733.1"/>
    <property type="molecule type" value="Genomic_DNA"/>
</dbReference>
<evidence type="ECO:0000313" key="2">
    <source>
        <dbReference type="Proteomes" id="UP000053477"/>
    </source>
</evidence>
<dbReference type="STRING" id="27342.A0A0H2S4X8"/>
<accession>A0A0H2S4X8</accession>
<gene>
    <name evidence="1" type="ORF">SCHPADRAFT_198248</name>
</gene>
<reference evidence="1 2" key="1">
    <citation type="submission" date="2015-04" db="EMBL/GenBank/DDBJ databases">
        <title>Complete genome sequence of Schizopora paradoxa KUC8140, a cosmopolitan wood degrader in East Asia.</title>
        <authorList>
            <consortium name="DOE Joint Genome Institute"/>
            <person name="Min B."/>
            <person name="Park H."/>
            <person name="Jang Y."/>
            <person name="Kim J.-J."/>
            <person name="Kim K.H."/>
            <person name="Pangilinan J."/>
            <person name="Lipzen A."/>
            <person name="Riley R."/>
            <person name="Grigoriev I.V."/>
            <person name="Spatafora J.W."/>
            <person name="Choi I.-G."/>
        </authorList>
    </citation>
    <scope>NUCLEOTIDE SEQUENCE [LARGE SCALE GENOMIC DNA]</scope>
    <source>
        <strain evidence="1 2">KUC8140</strain>
    </source>
</reference>
<evidence type="ECO:0000313" key="1">
    <source>
        <dbReference type="EMBL" id="KLO16733.1"/>
    </source>
</evidence>
<keyword evidence="2" id="KW-1185">Reference proteome</keyword>
<proteinExistence type="predicted"/>